<dbReference type="GO" id="GO:0046872">
    <property type="term" value="F:metal ion binding"/>
    <property type="evidence" value="ECO:0007669"/>
    <property type="project" value="InterPro"/>
</dbReference>
<feature type="domain" description="B12-binding" evidence="1">
    <location>
        <begin position="183"/>
        <end position="315"/>
    </location>
</feature>
<dbReference type="Gene3D" id="3.40.50.280">
    <property type="entry name" value="Cobalamin-binding domain"/>
    <property type="match status" value="1"/>
</dbReference>
<dbReference type="Pfam" id="PF02310">
    <property type="entry name" value="B12-binding"/>
    <property type="match status" value="1"/>
</dbReference>
<dbReference type="InterPro" id="IPR036724">
    <property type="entry name" value="Cobalamin-bd_sf"/>
</dbReference>
<evidence type="ECO:0000259" key="1">
    <source>
        <dbReference type="PROSITE" id="PS51332"/>
    </source>
</evidence>
<sequence length="318" mass="34560">MAADVHRVINQTGRVGVASVIRFEEFVQRGRARLSRLRDRSTHERRDAVHPAPAVDKARALNQLIECEIIPRLLVAHAAPIAPTDAAHSDRIADTEVAAFAPLALQVEADELLEHVEALIARGVSRETLLVDLLAPAARMLGQFWEEDRCDFVDVTMGLWRLQEVVHEIFGRATPDGHIPSLARRALFASLEGDQHSFGTVVVDELFCAHGWMTDRLAEATQPQLLERVRDTWFDLVGLTITCDCHIAPLPSIVRSIRAASCNPRICVMVGGRVFALDASRAAAVGADGTAPDARAAVRVAGELVDAVAREAVASMTG</sequence>
<dbReference type="AlphaFoldDB" id="A0A502FUW6"/>
<dbReference type="RefSeq" id="WP_140850817.1">
    <property type="nucleotide sequence ID" value="NZ_RCZC01000003.1"/>
</dbReference>
<gene>
    <name evidence="2" type="ORF">EAH76_13655</name>
</gene>
<reference evidence="2 3" key="1">
    <citation type="journal article" date="2019" name="Environ. Microbiol.">
        <title>Species interactions and distinct microbial communities in high Arctic permafrost affected cryosols are associated with the CH4 and CO2 gas fluxes.</title>
        <authorList>
            <person name="Altshuler I."/>
            <person name="Hamel J."/>
            <person name="Turney S."/>
            <person name="Magnuson E."/>
            <person name="Levesque R."/>
            <person name="Greer C."/>
            <person name="Whyte L.G."/>
        </authorList>
    </citation>
    <scope>NUCLEOTIDE SEQUENCE [LARGE SCALE GENOMIC DNA]</scope>
    <source>
        <strain evidence="2 3">E6.1</strain>
    </source>
</reference>
<dbReference type="GO" id="GO:0031419">
    <property type="term" value="F:cobalamin binding"/>
    <property type="evidence" value="ECO:0007669"/>
    <property type="project" value="InterPro"/>
</dbReference>
<dbReference type="InterPro" id="IPR006158">
    <property type="entry name" value="Cobalamin-bd"/>
</dbReference>
<comment type="caution">
    <text evidence="2">The sequence shown here is derived from an EMBL/GenBank/DDBJ whole genome shotgun (WGS) entry which is preliminary data.</text>
</comment>
<dbReference type="OrthoDB" id="5498228at2"/>
<dbReference type="Proteomes" id="UP000319931">
    <property type="component" value="Unassembled WGS sequence"/>
</dbReference>
<accession>A0A502FUW6</accession>
<evidence type="ECO:0000313" key="2">
    <source>
        <dbReference type="EMBL" id="TPG52896.1"/>
    </source>
</evidence>
<protein>
    <submittedName>
        <fullName evidence="2">Cobalamin B12-binding domain-containing protein</fullName>
    </submittedName>
</protein>
<dbReference type="PROSITE" id="PS51332">
    <property type="entry name" value="B12_BINDING"/>
    <property type="match status" value="1"/>
</dbReference>
<proteinExistence type="predicted"/>
<evidence type="ECO:0000313" key="3">
    <source>
        <dbReference type="Proteomes" id="UP000319931"/>
    </source>
</evidence>
<name>A0A502FUW6_9SPHN</name>
<dbReference type="EMBL" id="RCZC01000003">
    <property type="protein sequence ID" value="TPG52896.1"/>
    <property type="molecule type" value="Genomic_DNA"/>
</dbReference>
<dbReference type="SUPFAM" id="SSF52242">
    <property type="entry name" value="Cobalamin (vitamin B12)-binding domain"/>
    <property type="match status" value="1"/>
</dbReference>
<organism evidence="2 3">
    <name type="scientific">Sphingomonas glacialis</name>
    <dbReference type="NCBI Taxonomy" id="658225"/>
    <lineage>
        <taxon>Bacteria</taxon>
        <taxon>Pseudomonadati</taxon>
        <taxon>Pseudomonadota</taxon>
        <taxon>Alphaproteobacteria</taxon>
        <taxon>Sphingomonadales</taxon>
        <taxon>Sphingomonadaceae</taxon>
        <taxon>Sphingomonas</taxon>
    </lineage>
</organism>
<keyword evidence="3" id="KW-1185">Reference proteome</keyword>